<dbReference type="PANTHER" id="PTHR30146">
    <property type="entry name" value="LACI-RELATED TRANSCRIPTIONAL REPRESSOR"/>
    <property type="match status" value="1"/>
</dbReference>
<dbReference type="Pfam" id="PF13377">
    <property type="entry name" value="Peripla_BP_3"/>
    <property type="match status" value="1"/>
</dbReference>
<evidence type="ECO:0000313" key="5">
    <source>
        <dbReference type="EMBL" id="GAA4674777.1"/>
    </source>
</evidence>
<evidence type="ECO:0000256" key="1">
    <source>
        <dbReference type="ARBA" id="ARBA00023015"/>
    </source>
</evidence>
<keyword evidence="6" id="KW-1185">Reference proteome</keyword>
<dbReference type="Pfam" id="PF00356">
    <property type="entry name" value="LacI"/>
    <property type="match status" value="1"/>
</dbReference>
<dbReference type="Gene3D" id="3.40.50.2300">
    <property type="match status" value="2"/>
</dbReference>
<evidence type="ECO:0000313" key="6">
    <source>
        <dbReference type="Proteomes" id="UP001501295"/>
    </source>
</evidence>
<dbReference type="InterPro" id="IPR046335">
    <property type="entry name" value="LacI/GalR-like_sensor"/>
</dbReference>
<keyword evidence="2 5" id="KW-0238">DNA-binding</keyword>
<evidence type="ECO:0000256" key="2">
    <source>
        <dbReference type="ARBA" id="ARBA00023125"/>
    </source>
</evidence>
<dbReference type="PROSITE" id="PS50932">
    <property type="entry name" value="HTH_LACI_2"/>
    <property type="match status" value="1"/>
</dbReference>
<dbReference type="Proteomes" id="UP001501295">
    <property type="component" value="Unassembled WGS sequence"/>
</dbReference>
<dbReference type="GO" id="GO:0003677">
    <property type="term" value="F:DNA binding"/>
    <property type="evidence" value="ECO:0007669"/>
    <property type="project" value="UniProtKB-KW"/>
</dbReference>
<organism evidence="5 6">
    <name type="scientific">Frondihabitans cladoniiphilus</name>
    <dbReference type="NCBI Taxonomy" id="715785"/>
    <lineage>
        <taxon>Bacteria</taxon>
        <taxon>Bacillati</taxon>
        <taxon>Actinomycetota</taxon>
        <taxon>Actinomycetes</taxon>
        <taxon>Micrococcales</taxon>
        <taxon>Microbacteriaceae</taxon>
        <taxon>Frondihabitans</taxon>
    </lineage>
</organism>
<gene>
    <name evidence="5" type="ORF">GCM10025780_19110</name>
</gene>
<dbReference type="CDD" id="cd06267">
    <property type="entry name" value="PBP1_LacI_sugar_binding-like"/>
    <property type="match status" value="1"/>
</dbReference>
<dbReference type="RefSeq" id="WP_345375619.1">
    <property type="nucleotide sequence ID" value="NZ_BAABLM010000003.1"/>
</dbReference>
<dbReference type="PANTHER" id="PTHR30146:SF155">
    <property type="entry name" value="ALANINE RACEMASE"/>
    <property type="match status" value="1"/>
</dbReference>
<protein>
    <submittedName>
        <fullName evidence="5">LacI family DNA-binding transcriptional regulator</fullName>
    </submittedName>
</protein>
<proteinExistence type="predicted"/>
<reference evidence="6" key="1">
    <citation type="journal article" date="2019" name="Int. J. Syst. Evol. Microbiol.">
        <title>The Global Catalogue of Microorganisms (GCM) 10K type strain sequencing project: providing services to taxonomists for standard genome sequencing and annotation.</title>
        <authorList>
            <consortium name="The Broad Institute Genomics Platform"/>
            <consortium name="The Broad Institute Genome Sequencing Center for Infectious Disease"/>
            <person name="Wu L."/>
            <person name="Ma J."/>
        </authorList>
    </citation>
    <scope>NUCLEOTIDE SEQUENCE [LARGE SCALE GENOMIC DNA]</scope>
    <source>
        <strain evidence="6">JCM 18956</strain>
    </source>
</reference>
<accession>A0ABP8VZD9</accession>
<dbReference type="EMBL" id="BAABLM010000003">
    <property type="protein sequence ID" value="GAA4674777.1"/>
    <property type="molecule type" value="Genomic_DNA"/>
</dbReference>
<keyword evidence="1" id="KW-0805">Transcription regulation</keyword>
<dbReference type="SUPFAM" id="SSF53822">
    <property type="entry name" value="Periplasmic binding protein-like I"/>
    <property type="match status" value="1"/>
</dbReference>
<dbReference type="InterPro" id="IPR010982">
    <property type="entry name" value="Lambda_DNA-bd_dom_sf"/>
</dbReference>
<evidence type="ECO:0000259" key="4">
    <source>
        <dbReference type="PROSITE" id="PS50932"/>
    </source>
</evidence>
<keyword evidence="3" id="KW-0804">Transcription</keyword>
<dbReference type="InterPro" id="IPR028082">
    <property type="entry name" value="Peripla_BP_I"/>
</dbReference>
<dbReference type="Gene3D" id="1.10.260.40">
    <property type="entry name" value="lambda repressor-like DNA-binding domains"/>
    <property type="match status" value="1"/>
</dbReference>
<dbReference type="CDD" id="cd01392">
    <property type="entry name" value="HTH_LacI"/>
    <property type="match status" value="1"/>
</dbReference>
<feature type="domain" description="HTH lacI-type" evidence="4">
    <location>
        <begin position="5"/>
        <end position="59"/>
    </location>
</feature>
<name>A0ABP8VZD9_9MICO</name>
<comment type="caution">
    <text evidence="5">The sequence shown here is derived from an EMBL/GenBank/DDBJ whole genome shotgun (WGS) entry which is preliminary data.</text>
</comment>
<sequence length="351" mass="37601">MPPRVTIVDVAARAGVAISSVSSALNNRPGVSDDTRKRILEAAEDLGFVPSLRGRSLSAKRAFAVGLVVHRDPYVLESDPFFGSFIGGIETVLDPRGYALILQMGSERVETLDRYRSLAANRRVDGVFLNELGVDDPRIPLVQELGLPAVGVNAGPAFPLPAVRQDHGRGIAELVDHFVTLGHRRFAHVSGPHEFIHGHQRRRAWGDALAAAGMEPGVVVEGDFTYEGGVSAADRVFGGGSREARPVHPTAVFCSNDLSAIGFMARASELGFRVPEDVSVAGYDGIELGTYVRPALTTIRTNPRLIGREAARMLLDAIDACPEGTRRIPDVDVDPAHLLVRSSTGPAPLQD</sequence>
<dbReference type="InterPro" id="IPR000843">
    <property type="entry name" value="HTH_LacI"/>
</dbReference>
<evidence type="ECO:0000256" key="3">
    <source>
        <dbReference type="ARBA" id="ARBA00023163"/>
    </source>
</evidence>
<dbReference type="SMART" id="SM00354">
    <property type="entry name" value="HTH_LACI"/>
    <property type="match status" value="1"/>
</dbReference>
<dbReference type="SUPFAM" id="SSF47413">
    <property type="entry name" value="lambda repressor-like DNA-binding domains"/>
    <property type="match status" value="1"/>
</dbReference>